<evidence type="ECO:0000313" key="4">
    <source>
        <dbReference type="Proteomes" id="UP000238701"/>
    </source>
</evidence>
<dbReference type="PANTHER" id="PTHR33383">
    <property type="entry name" value="MEMBRANE PROTEIN INSERTION EFFICIENCY FACTOR-RELATED"/>
    <property type="match status" value="1"/>
</dbReference>
<keyword evidence="1" id="KW-1003">Cell membrane</keyword>
<dbReference type="NCBIfam" id="TIGR00278">
    <property type="entry name" value="membrane protein insertion efficiency factor YidD"/>
    <property type="match status" value="1"/>
</dbReference>
<feature type="region of interest" description="Disordered" evidence="2">
    <location>
        <begin position="93"/>
        <end position="116"/>
    </location>
</feature>
<dbReference type="InterPro" id="IPR002696">
    <property type="entry name" value="Membr_insert_effic_factor_YidD"/>
</dbReference>
<evidence type="ECO:0000256" key="1">
    <source>
        <dbReference type="HAMAP-Rule" id="MF_00386"/>
    </source>
</evidence>
<gene>
    <name evidence="3" type="ORF">SBA1_910034</name>
</gene>
<dbReference type="Proteomes" id="UP000238701">
    <property type="component" value="Unassembled WGS sequence"/>
</dbReference>
<comment type="similarity">
    <text evidence="1">Belongs to the UPF0161 family.</text>
</comment>
<dbReference type="AlphaFoldDB" id="A0A2U3LC94"/>
<dbReference type="PANTHER" id="PTHR33383:SF1">
    <property type="entry name" value="MEMBRANE PROTEIN INSERTION EFFICIENCY FACTOR-RELATED"/>
    <property type="match status" value="1"/>
</dbReference>
<dbReference type="SMART" id="SM01234">
    <property type="entry name" value="Haemolytic"/>
    <property type="match status" value="1"/>
</dbReference>
<evidence type="ECO:0000313" key="3">
    <source>
        <dbReference type="EMBL" id="SPF49486.1"/>
    </source>
</evidence>
<comment type="function">
    <text evidence="1">Could be involved in insertion of integral membrane proteins into the membrane.</text>
</comment>
<accession>A0A2U3LC94</accession>
<reference evidence="4" key="1">
    <citation type="submission" date="2018-02" db="EMBL/GenBank/DDBJ databases">
        <authorList>
            <person name="Hausmann B."/>
        </authorList>
    </citation>
    <scope>NUCLEOTIDE SEQUENCE [LARGE SCALE GENOMIC DNA]</scope>
    <source>
        <strain evidence="4">Peat soil MAG SbA1</strain>
    </source>
</reference>
<comment type="subcellular location">
    <subcellularLocation>
        <location evidence="1">Cell membrane</location>
        <topology evidence="1">Peripheral membrane protein</topology>
        <orientation evidence="1">Cytoplasmic side</orientation>
    </subcellularLocation>
</comment>
<dbReference type="GO" id="GO:0005886">
    <property type="term" value="C:plasma membrane"/>
    <property type="evidence" value="ECO:0007669"/>
    <property type="project" value="UniProtKB-SubCell"/>
</dbReference>
<dbReference type="EMBL" id="OMOD01000190">
    <property type="protein sequence ID" value="SPF49486.1"/>
    <property type="molecule type" value="Genomic_DNA"/>
</dbReference>
<dbReference type="HAMAP" id="MF_00386">
    <property type="entry name" value="UPF0161_YidD"/>
    <property type="match status" value="1"/>
</dbReference>
<sequence length="116" mass="12850">MRRKIGVPETGKRKPESAKMRRFAQLVVLGILRAYKWSISPALPPACRYVPTCSEYAMEAVERYGVLRGGVMAIGRLLRCHPFVRGGYDPVVKRGDGSSEGQSRTPASYHGAIEEL</sequence>
<dbReference type="Pfam" id="PF01809">
    <property type="entry name" value="YidD"/>
    <property type="match status" value="1"/>
</dbReference>
<proteinExistence type="inferred from homology"/>
<protein>
    <recommendedName>
        <fullName evidence="1">Putative membrane protein insertion efficiency factor</fullName>
    </recommendedName>
</protein>
<evidence type="ECO:0000256" key="2">
    <source>
        <dbReference type="SAM" id="MobiDB-lite"/>
    </source>
</evidence>
<organism evidence="3 4">
    <name type="scientific">Candidatus Sulfotelmatobacter kueseliae</name>
    <dbReference type="NCBI Taxonomy" id="2042962"/>
    <lineage>
        <taxon>Bacteria</taxon>
        <taxon>Pseudomonadati</taxon>
        <taxon>Acidobacteriota</taxon>
        <taxon>Terriglobia</taxon>
        <taxon>Terriglobales</taxon>
        <taxon>Candidatus Korobacteraceae</taxon>
        <taxon>Candidatus Sulfotelmatobacter</taxon>
    </lineage>
</organism>
<name>A0A2U3LC94_9BACT</name>
<keyword evidence="1" id="KW-0472">Membrane</keyword>